<dbReference type="CDD" id="cd06338">
    <property type="entry name" value="PBP1_ABC_ligand_binding-like"/>
    <property type="match status" value="1"/>
</dbReference>
<feature type="domain" description="Leucine-binding protein" evidence="5">
    <location>
        <begin position="73"/>
        <end position="429"/>
    </location>
</feature>
<dbReference type="PROSITE" id="PS51257">
    <property type="entry name" value="PROKAR_LIPOPROTEIN"/>
    <property type="match status" value="1"/>
</dbReference>
<dbReference type="OrthoDB" id="26870at2"/>
<feature type="chain" id="PRO_5038525729" description="Leucine-binding protein domain-containing protein" evidence="4">
    <location>
        <begin position="34"/>
        <end position="454"/>
    </location>
</feature>
<evidence type="ECO:0000256" key="3">
    <source>
        <dbReference type="SAM" id="MobiDB-lite"/>
    </source>
</evidence>
<dbReference type="SUPFAM" id="SSF53822">
    <property type="entry name" value="Periplasmic binding protein-like I"/>
    <property type="match status" value="1"/>
</dbReference>
<comment type="similarity">
    <text evidence="1">Belongs to the leucine-binding protein family.</text>
</comment>
<dbReference type="Pfam" id="PF13458">
    <property type="entry name" value="Peripla_BP_6"/>
    <property type="match status" value="1"/>
</dbReference>
<feature type="region of interest" description="Disordered" evidence="3">
    <location>
        <begin position="37"/>
        <end position="72"/>
    </location>
</feature>
<keyword evidence="2 4" id="KW-0732">Signal</keyword>
<dbReference type="EMBL" id="RPFW01000011">
    <property type="protein sequence ID" value="TVY99835.1"/>
    <property type="molecule type" value="Genomic_DNA"/>
</dbReference>
<evidence type="ECO:0000256" key="4">
    <source>
        <dbReference type="SAM" id="SignalP"/>
    </source>
</evidence>
<protein>
    <recommendedName>
        <fullName evidence="5">Leucine-binding protein domain-containing protein</fullName>
    </recommendedName>
</protein>
<dbReference type="InterPro" id="IPR028081">
    <property type="entry name" value="Leu-bd"/>
</dbReference>
<organism evidence="6 7">
    <name type="scientific">Trebonia kvetii</name>
    <dbReference type="NCBI Taxonomy" id="2480626"/>
    <lineage>
        <taxon>Bacteria</taxon>
        <taxon>Bacillati</taxon>
        <taxon>Actinomycetota</taxon>
        <taxon>Actinomycetes</taxon>
        <taxon>Streptosporangiales</taxon>
        <taxon>Treboniaceae</taxon>
        <taxon>Trebonia</taxon>
    </lineage>
</organism>
<accession>A0A6P2BNQ5</accession>
<dbReference type="Proteomes" id="UP000460272">
    <property type="component" value="Unassembled WGS sequence"/>
</dbReference>
<reference evidence="6 7" key="1">
    <citation type="submission" date="2018-11" db="EMBL/GenBank/DDBJ databases">
        <title>Trebonia kvetii gen.nov., sp.nov., a novel acidophilic actinobacterium, and proposal of the new actinobacterial family Treboniaceae fam. nov.</title>
        <authorList>
            <person name="Rapoport D."/>
            <person name="Sagova-Mareckova M."/>
            <person name="Sedlacek I."/>
            <person name="Provaznik J."/>
            <person name="Kralova S."/>
            <person name="Pavlinic D."/>
            <person name="Benes V."/>
            <person name="Kopecky J."/>
        </authorList>
    </citation>
    <scope>NUCLEOTIDE SEQUENCE [LARGE SCALE GENOMIC DNA]</scope>
    <source>
        <strain evidence="6 7">15Tr583</strain>
    </source>
</reference>
<dbReference type="Gene3D" id="3.40.50.2300">
    <property type="match status" value="2"/>
</dbReference>
<sequence>MRKEEPGVSAPLPWFSKNAATLGAVALSVGVLAACTSGSSSTPSTTTSSSSATTGASSSAATSASGSPSSSTPINIGASLSLTGDFSADGVAFKQGYELWAQDVNAAGGILGRKVKLTILNDASSPNQVVTNYQTLINSDHVDLTFGPFSSLLTKPASAVAARNGYAFVEGAGGAPSVFDTPANQADHNVFDVSLPVADSLMPFVNYIASLPASQRPKTAAYPMADDPFADPPVQLAEQKLTALGVQPVYTVAPFAEEQSSYKPVADQVAKKKADLVVLGSTDVPTVAAFMAQFQANHYTPKMFIAAAGPDQGAAFTSAVKPGNAQGMMVPNGWYPDYNDPASKKMVTEYEALYKVNASGVNADVAEAYSVGQVVQAAITATGGTDNQKIISYLHSAVTLKTVQGDVKFDSLGENSAAAAFIFQWQNDGTKYAQVLPAGGASVAIIPTKPQWVS</sequence>
<feature type="signal peptide" evidence="4">
    <location>
        <begin position="1"/>
        <end position="33"/>
    </location>
</feature>
<evidence type="ECO:0000256" key="1">
    <source>
        <dbReference type="ARBA" id="ARBA00010062"/>
    </source>
</evidence>
<dbReference type="PANTHER" id="PTHR30483:SF6">
    <property type="entry name" value="PERIPLASMIC BINDING PROTEIN OF ABC TRANSPORTER FOR NATURAL AMINO ACIDS"/>
    <property type="match status" value="1"/>
</dbReference>
<keyword evidence="7" id="KW-1185">Reference proteome</keyword>
<evidence type="ECO:0000256" key="2">
    <source>
        <dbReference type="ARBA" id="ARBA00022729"/>
    </source>
</evidence>
<name>A0A6P2BNQ5_9ACTN</name>
<evidence type="ECO:0000313" key="7">
    <source>
        <dbReference type="Proteomes" id="UP000460272"/>
    </source>
</evidence>
<comment type="caution">
    <text evidence="6">The sequence shown here is derived from an EMBL/GenBank/DDBJ whole genome shotgun (WGS) entry which is preliminary data.</text>
</comment>
<dbReference type="PANTHER" id="PTHR30483">
    <property type="entry name" value="LEUCINE-SPECIFIC-BINDING PROTEIN"/>
    <property type="match status" value="1"/>
</dbReference>
<proteinExistence type="inferred from homology"/>
<dbReference type="AlphaFoldDB" id="A0A6P2BNQ5"/>
<dbReference type="InterPro" id="IPR051010">
    <property type="entry name" value="BCAA_transport"/>
</dbReference>
<gene>
    <name evidence="6" type="ORF">EAS64_40010</name>
</gene>
<evidence type="ECO:0000259" key="5">
    <source>
        <dbReference type="Pfam" id="PF13458"/>
    </source>
</evidence>
<dbReference type="InterPro" id="IPR028082">
    <property type="entry name" value="Peripla_BP_I"/>
</dbReference>
<evidence type="ECO:0000313" key="6">
    <source>
        <dbReference type="EMBL" id="TVY99835.1"/>
    </source>
</evidence>